<dbReference type="GO" id="GO:0016853">
    <property type="term" value="F:isomerase activity"/>
    <property type="evidence" value="ECO:0007669"/>
    <property type="project" value="UniProtKB-KW"/>
</dbReference>
<protein>
    <recommendedName>
        <fullName evidence="8">Aldose 1-epimerase</fullName>
        <ecNumber evidence="8">5.1.3.3</ecNumber>
    </recommendedName>
</protein>
<evidence type="ECO:0000256" key="7">
    <source>
        <dbReference type="ARBA" id="ARBA00023277"/>
    </source>
</evidence>
<keyword evidence="5" id="KW-0106">Calcium</keyword>
<evidence type="ECO:0000256" key="8">
    <source>
        <dbReference type="PIRNR" id="PIRNR005096"/>
    </source>
</evidence>
<comment type="pathway">
    <text evidence="2 8">Carbohydrate metabolism; hexose metabolism.</text>
</comment>
<comment type="cofactor">
    <cofactor evidence="1">
        <name>Ca(2+)</name>
        <dbReference type="ChEBI" id="CHEBI:29108"/>
    </cofactor>
</comment>
<comment type="subunit">
    <text evidence="4">Monomer.</text>
</comment>
<evidence type="ECO:0000256" key="4">
    <source>
        <dbReference type="ARBA" id="ARBA00011245"/>
    </source>
</evidence>
<dbReference type="CDD" id="cd09019">
    <property type="entry name" value="galactose_mutarotase_like"/>
    <property type="match status" value="1"/>
</dbReference>
<dbReference type="PANTHER" id="PTHR10091:SF0">
    <property type="entry name" value="GALACTOSE MUTAROTASE"/>
    <property type="match status" value="1"/>
</dbReference>
<dbReference type="Gene3D" id="2.70.98.10">
    <property type="match status" value="1"/>
</dbReference>
<dbReference type="InterPro" id="IPR008183">
    <property type="entry name" value="Aldose_1/G6P_1-epimerase"/>
</dbReference>
<dbReference type="InterPro" id="IPR015443">
    <property type="entry name" value="Aldose_1-epimerase"/>
</dbReference>
<gene>
    <name evidence="9" type="ORF">U6A24_04580</name>
</gene>
<sequence length="369" mass="41874">MRPSKTKSGLQFEDFEKEIDGKQTGLFVLSNNNGLEAAFTNFGQRLVSLLAPDRNGVFDDIVLGHSTLEEYLYPESEHYFGAIIGRYANRIANGKLVLEGKKHFLIKNNEPNHLHGGTRGFHKVVWETDQISNNKIEFSYISEHLEEGYPGNLKVKVTYILTENDELKINYFATSDKTTIINLTHHSYFNLNGEGNGTVEDHIVRINADYYTPINKSMIPTGEIAPVRDTVMDFSKSKPLGKDIEDNQLTLTKGYDHNFVLSRGPFTPDQDLIFAAQVEDPNSGRVLEVYTTEPGLQLYSGNFLNGKTKGKSNLNHSFRRGLCLETQHFPDSPNQIRFPDVILKPGRTYRSSTVYHFENQQKKPTLYSK</sequence>
<dbReference type="NCBIfam" id="NF008277">
    <property type="entry name" value="PRK11055.1"/>
    <property type="match status" value="1"/>
</dbReference>
<evidence type="ECO:0000256" key="5">
    <source>
        <dbReference type="ARBA" id="ARBA00022837"/>
    </source>
</evidence>
<dbReference type="PIRSF" id="PIRSF005096">
    <property type="entry name" value="GALM"/>
    <property type="match status" value="1"/>
</dbReference>
<reference evidence="9 10" key="1">
    <citation type="journal article" date="2013" name="Int. J. Syst. Evol. Microbiol.">
        <title>Aquimarina gracilis sp. nov., isolated from the gut microflora of a mussel, Mytilus coruscus, and emended description of Aquimarina spongiae.</title>
        <authorList>
            <person name="Park S.C."/>
            <person name="Choe H.N."/>
            <person name="Baik K.S."/>
            <person name="Seong C.N."/>
        </authorList>
    </citation>
    <scope>NUCLEOTIDE SEQUENCE [LARGE SCALE GENOMIC DNA]</scope>
    <source>
        <strain evidence="9 10">PSC32</strain>
    </source>
</reference>
<evidence type="ECO:0000256" key="6">
    <source>
        <dbReference type="ARBA" id="ARBA00023235"/>
    </source>
</evidence>
<dbReference type="EMBL" id="JAYKLX010000002">
    <property type="protein sequence ID" value="MEB3344721.1"/>
    <property type="molecule type" value="Genomic_DNA"/>
</dbReference>
<evidence type="ECO:0000256" key="1">
    <source>
        <dbReference type="ARBA" id="ARBA00001913"/>
    </source>
</evidence>
<name>A0ABU5ZSE1_9FLAO</name>
<dbReference type="SUPFAM" id="SSF74650">
    <property type="entry name" value="Galactose mutarotase-like"/>
    <property type="match status" value="1"/>
</dbReference>
<organism evidence="9 10">
    <name type="scientific">Aquimarina gracilis</name>
    <dbReference type="NCBI Taxonomy" id="874422"/>
    <lineage>
        <taxon>Bacteria</taxon>
        <taxon>Pseudomonadati</taxon>
        <taxon>Bacteroidota</taxon>
        <taxon>Flavobacteriia</taxon>
        <taxon>Flavobacteriales</taxon>
        <taxon>Flavobacteriaceae</taxon>
        <taxon>Aquimarina</taxon>
    </lineage>
</organism>
<dbReference type="Pfam" id="PF01263">
    <property type="entry name" value="Aldose_epim"/>
    <property type="match status" value="1"/>
</dbReference>
<proteinExistence type="inferred from homology"/>
<comment type="catalytic activity">
    <reaction evidence="8">
        <text>alpha-D-glucose = beta-D-glucose</text>
        <dbReference type="Rhea" id="RHEA:10264"/>
        <dbReference type="ChEBI" id="CHEBI:15903"/>
        <dbReference type="ChEBI" id="CHEBI:17925"/>
        <dbReference type="EC" id="5.1.3.3"/>
    </reaction>
</comment>
<evidence type="ECO:0000313" key="9">
    <source>
        <dbReference type="EMBL" id="MEB3344721.1"/>
    </source>
</evidence>
<evidence type="ECO:0000256" key="3">
    <source>
        <dbReference type="ARBA" id="ARBA00006206"/>
    </source>
</evidence>
<dbReference type="InterPro" id="IPR011013">
    <property type="entry name" value="Gal_mutarotase_sf_dom"/>
</dbReference>
<dbReference type="EC" id="5.1.3.3" evidence="8"/>
<dbReference type="InterPro" id="IPR014718">
    <property type="entry name" value="GH-type_carb-bd"/>
</dbReference>
<accession>A0ABU5ZSE1</accession>
<keyword evidence="10" id="KW-1185">Reference proteome</keyword>
<comment type="similarity">
    <text evidence="3 8">Belongs to the aldose epimerase family.</text>
</comment>
<dbReference type="Proteomes" id="UP001327027">
    <property type="component" value="Unassembled WGS sequence"/>
</dbReference>
<keyword evidence="7 8" id="KW-0119">Carbohydrate metabolism</keyword>
<dbReference type="PANTHER" id="PTHR10091">
    <property type="entry name" value="ALDOSE-1-EPIMERASE"/>
    <property type="match status" value="1"/>
</dbReference>
<evidence type="ECO:0000313" key="10">
    <source>
        <dbReference type="Proteomes" id="UP001327027"/>
    </source>
</evidence>
<dbReference type="RefSeq" id="WP_324178759.1">
    <property type="nucleotide sequence ID" value="NZ_BAABAW010000003.1"/>
</dbReference>
<keyword evidence="6 8" id="KW-0413">Isomerase</keyword>
<dbReference type="InterPro" id="IPR047215">
    <property type="entry name" value="Galactose_mutarotase-like"/>
</dbReference>
<evidence type="ECO:0000256" key="2">
    <source>
        <dbReference type="ARBA" id="ARBA00005028"/>
    </source>
</evidence>
<comment type="caution">
    <text evidence="9">The sequence shown here is derived from an EMBL/GenBank/DDBJ whole genome shotgun (WGS) entry which is preliminary data.</text>
</comment>